<dbReference type="PANTHER" id="PTHR37945:SF1">
    <property type="entry name" value="EXTRACELLULAR TUNGSTATE BINDING PROTEIN"/>
    <property type="match status" value="1"/>
</dbReference>
<name>A0A7C1FR56_THERO</name>
<organism evidence="2">
    <name type="scientific">Thermomicrobium roseum</name>
    <dbReference type="NCBI Taxonomy" id="500"/>
    <lineage>
        <taxon>Bacteria</taxon>
        <taxon>Pseudomonadati</taxon>
        <taxon>Thermomicrobiota</taxon>
        <taxon>Thermomicrobia</taxon>
        <taxon>Thermomicrobiales</taxon>
        <taxon>Thermomicrobiaceae</taxon>
        <taxon>Thermomicrobium</taxon>
    </lineage>
</organism>
<evidence type="ECO:0000313" key="2">
    <source>
        <dbReference type="EMBL" id="HEF65607.1"/>
    </source>
</evidence>
<gene>
    <name evidence="2" type="ORF">ENP47_08430</name>
</gene>
<evidence type="ECO:0000259" key="1">
    <source>
        <dbReference type="Pfam" id="PF12849"/>
    </source>
</evidence>
<comment type="caution">
    <text evidence="2">The sequence shown here is derived from an EMBL/GenBank/DDBJ whole genome shotgun (WGS) entry which is preliminary data.</text>
</comment>
<dbReference type="InterPro" id="IPR052738">
    <property type="entry name" value="ABC-Tungstate_binding"/>
</dbReference>
<protein>
    <submittedName>
        <fullName evidence="2">Tungsten ABC transporter substrate-binding protein</fullName>
    </submittedName>
</protein>
<dbReference type="PROSITE" id="PS51257">
    <property type="entry name" value="PROKAR_LIPOPROTEIN"/>
    <property type="match status" value="1"/>
</dbReference>
<dbReference type="SUPFAM" id="SSF53850">
    <property type="entry name" value="Periplasmic binding protein-like II"/>
    <property type="match status" value="1"/>
</dbReference>
<dbReference type="Pfam" id="PF12849">
    <property type="entry name" value="PBP_like_2"/>
    <property type="match status" value="1"/>
</dbReference>
<dbReference type="Gene3D" id="3.40.190.10">
    <property type="entry name" value="Periplasmic binding protein-like II"/>
    <property type="match status" value="2"/>
</dbReference>
<dbReference type="EMBL" id="DSJL01000011">
    <property type="protein sequence ID" value="HEF65607.1"/>
    <property type="molecule type" value="Genomic_DNA"/>
</dbReference>
<dbReference type="PANTHER" id="PTHR37945">
    <property type="entry name" value="EXTRACELLULAR TUNGSTATE BINDING PROTEIN"/>
    <property type="match status" value="1"/>
</dbReference>
<dbReference type="InterPro" id="IPR024370">
    <property type="entry name" value="PBP_domain"/>
</dbReference>
<feature type="domain" description="PBP" evidence="1">
    <location>
        <begin position="43"/>
        <end position="270"/>
    </location>
</feature>
<reference evidence="2" key="1">
    <citation type="journal article" date="2020" name="mSystems">
        <title>Genome- and Community-Level Interaction Insights into Carbon Utilization and Element Cycling Functions of Hydrothermarchaeota in Hydrothermal Sediment.</title>
        <authorList>
            <person name="Zhou Z."/>
            <person name="Liu Y."/>
            <person name="Xu W."/>
            <person name="Pan J."/>
            <person name="Luo Z.H."/>
            <person name="Li M."/>
        </authorList>
    </citation>
    <scope>NUCLEOTIDE SEQUENCE [LARGE SCALE GENOMIC DNA]</scope>
    <source>
        <strain evidence="2">SpSt-222</strain>
    </source>
</reference>
<proteinExistence type="predicted"/>
<sequence length="301" mass="32256">MRVSVTFGTVVVILLVLLTACAGRAASSLHGGMTPTGVPQGTVEGQSRTIILATTTSVQDSGLLDALLPRFQEETGYVVKVIAVGTGQALELGRRGEADVLLVHAPEAEEQFMAEGYGQLRFLVATNDFVIVGPADDPAHVREASSAVDALRRIAATGATWVSRDDRSGTDLLEKRLWQEAGIDPRDQSWYITSGQGMGMTLVLADQKRAYTLSDRATFLAFRSSISLVILTAGDPALINPYHVITVNPTRFARVNARGAEAFARFLVSQVAQQVIASFGVDRYGESLFRPALVPTVTPQP</sequence>
<accession>A0A7C1FR56</accession>
<dbReference type="AlphaFoldDB" id="A0A7C1FR56"/>